<dbReference type="Proteomes" id="UP000002051">
    <property type="component" value="Chromosome 5"/>
</dbReference>
<reference evidence="10 13" key="1">
    <citation type="journal article" date="2011" name="Nature">
        <title>The Medicago genome provides insight into the evolution of rhizobial symbioses.</title>
        <authorList>
            <person name="Young N.D."/>
            <person name="Debelle F."/>
            <person name="Oldroyd G.E."/>
            <person name="Geurts R."/>
            <person name="Cannon S.B."/>
            <person name="Udvardi M.K."/>
            <person name="Benedito V.A."/>
            <person name="Mayer K.F."/>
            <person name="Gouzy J."/>
            <person name="Schoof H."/>
            <person name="Van de Peer Y."/>
            <person name="Proost S."/>
            <person name="Cook D.R."/>
            <person name="Meyers B.C."/>
            <person name="Spannagl M."/>
            <person name="Cheung F."/>
            <person name="De Mita S."/>
            <person name="Krishnakumar V."/>
            <person name="Gundlach H."/>
            <person name="Zhou S."/>
            <person name="Mudge J."/>
            <person name="Bharti A.K."/>
            <person name="Murray J.D."/>
            <person name="Naoumkina M.A."/>
            <person name="Rosen B."/>
            <person name="Silverstein K.A."/>
            <person name="Tang H."/>
            <person name="Rombauts S."/>
            <person name="Zhao P.X."/>
            <person name="Zhou P."/>
            <person name="Barbe V."/>
            <person name="Bardou P."/>
            <person name="Bechner M."/>
            <person name="Bellec A."/>
            <person name="Berger A."/>
            <person name="Berges H."/>
            <person name="Bidwell S."/>
            <person name="Bisseling T."/>
            <person name="Choisne N."/>
            <person name="Couloux A."/>
            <person name="Denny R."/>
            <person name="Deshpande S."/>
            <person name="Dai X."/>
            <person name="Doyle J.J."/>
            <person name="Dudez A.M."/>
            <person name="Farmer A.D."/>
            <person name="Fouteau S."/>
            <person name="Franken C."/>
            <person name="Gibelin C."/>
            <person name="Gish J."/>
            <person name="Goldstein S."/>
            <person name="Gonzalez A.J."/>
            <person name="Green P.J."/>
            <person name="Hallab A."/>
            <person name="Hartog M."/>
            <person name="Hua A."/>
            <person name="Humphray S.J."/>
            <person name="Jeong D.H."/>
            <person name="Jing Y."/>
            <person name="Jocker A."/>
            <person name="Kenton S.M."/>
            <person name="Kim D.J."/>
            <person name="Klee K."/>
            <person name="Lai H."/>
            <person name="Lang C."/>
            <person name="Lin S."/>
            <person name="Macmil S.L."/>
            <person name="Magdelenat G."/>
            <person name="Matthews L."/>
            <person name="McCorrison J."/>
            <person name="Monaghan E.L."/>
            <person name="Mun J.H."/>
            <person name="Najar F.Z."/>
            <person name="Nicholson C."/>
            <person name="Noirot C."/>
            <person name="O'Bleness M."/>
            <person name="Paule C.R."/>
            <person name="Poulain J."/>
            <person name="Prion F."/>
            <person name="Qin B."/>
            <person name="Qu C."/>
            <person name="Retzel E.F."/>
            <person name="Riddle C."/>
            <person name="Sallet E."/>
            <person name="Samain S."/>
            <person name="Samson N."/>
            <person name="Sanders I."/>
            <person name="Saurat O."/>
            <person name="Scarpelli C."/>
            <person name="Schiex T."/>
            <person name="Segurens B."/>
            <person name="Severin A.J."/>
            <person name="Sherrier D.J."/>
            <person name="Shi R."/>
            <person name="Sims S."/>
            <person name="Singer S.R."/>
            <person name="Sinharoy S."/>
            <person name="Sterck L."/>
            <person name="Viollet A."/>
            <person name="Wang B.B."/>
            <person name="Wang K."/>
            <person name="Wang M."/>
            <person name="Wang X."/>
            <person name="Warfsmann J."/>
            <person name="Weissenbach J."/>
            <person name="White D.D."/>
            <person name="White J.D."/>
            <person name="Wiley G.B."/>
            <person name="Wincker P."/>
            <person name="Xing Y."/>
            <person name="Yang L."/>
            <person name="Yao Z."/>
            <person name="Ying F."/>
            <person name="Zhai J."/>
            <person name="Zhou L."/>
            <person name="Zuber A."/>
            <person name="Denarie J."/>
            <person name="Dixon R.A."/>
            <person name="May G.D."/>
            <person name="Schwartz D.C."/>
            <person name="Rogers J."/>
            <person name="Quetier F."/>
            <person name="Town C.D."/>
            <person name="Roe B.A."/>
        </authorList>
    </citation>
    <scope>NUCLEOTIDE SEQUENCE [LARGE SCALE GENOMIC DNA]</scope>
    <source>
        <strain evidence="10">A17</strain>
        <strain evidence="12 13">cv. Jemalong A17</strain>
    </source>
</reference>
<keyword evidence="5" id="KW-0238">DNA-binding</keyword>
<reference evidence="10 13" key="2">
    <citation type="journal article" date="2014" name="BMC Genomics">
        <title>An improved genome release (version Mt4.0) for the model legume Medicago truncatula.</title>
        <authorList>
            <person name="Tang H."/>
            <person name="Krishnakumar V."/>
            <person name="Bidwell S."/>
            <person name="Rosen B."/>
            <person name="Chan A."/>
            <person name="Zhou S."/>
            <person name="Gentzbittel L."/>
            <person name="Childs K.L."/>
            <person name="Yandell M."/>
            <person name="Gundlach H."/>
            <person name="Mayer K.F."/>
            <person name="Schwartz D.C."/>
            <person name="Town C.D."/>
        </authorList>
    </citation>
    <scope>GENOME REANNOTATION</scope>
    <source>
        <strain evidence="12 13">cv. Jemalong A17</strain>
    </source>
</reference>
<evidence type="ECO:0000313" key="11">
    <source>
        <dbReference type="EMBL" id="RHN56657.1"/>
    </source>
</evidence>
<accession>G7JZS8</accession>
<dbReference type="GO" id="GO:0000145">
    <property type="term" value="C:exocyst"/>
    <property type="evidence" value="ECO:0000318"/>
    <property type="project" value="GO_Central"/>
</dbReference>
<dbReference type="HOGENOM" id="CLU_010236_3_0_1"/>
<dbReference type="SUPFAM" id="SSF74788">
    <property type="entry name" value="Cullin repeat-like"/>
    <property type="match status" value="2"/>
</dbReference>
<keyword evidence="6" id="KW-0804">Transcription</keyword>
<dbReference type="Gramene" id="rna32092">
    <property type="protein sequence ID" value="RHN56657.1"/>
    <property type="gene ID" value="gene32092"/>
</dbReference>
<evidence type="ECO:0000256" key="2">
    <source>
        <dbReference type="ARBA" id="ARBA00006756"/>
    </source>
</evidence>
<comment type="similarity">
    <text evidence="2">Belongs to the EXO70 family.</text>
</comment>
<accession>A0A0C3XPB7</accession>
<dbReference type="InterPro" id="IPR003657">
    <property type="entry name" value="WRKY_dom"/>
</dbReference>
<dbReference type="GO" id="GO:0005546">
    <property type="term" value="F:phosphatidylinositol-4,5-bisphosphate binding"/>
    <property type="evidence" value="ECO:0007669"/>
    <property type="project" value="InterPro"/>
</dbReference>
<dbReference type="GO" id="GO:0006887">
    <property type="term" value="P:exocytosis"/>
    <property type="evidence" value="ECO:0000318"/>
    <property type="project" value="GO_Central"/>
</dbReference>
<feature type="transmembrane region" description="Helical" evidence="8">
    <location>
        <begin position="20"/>
        <end position="42"/>
    </location>
</feature>
<dbReference type="InterPro" id="IPR046364">
    <property type="entry name" value="Exo70_C"/>
</dbReference>
<evidence type="ECO:0000313" key="14">
    <source>
        <dbReference type="Proteomes" id="UP000265566"/>
    </source>
</evidence>
<feature type="transmembrane region" description="Helical" evidence="8">
    <location>
        <begin position="136"/>
        <end position="169"/>
    </location>
</feature>
<evidence type="ECO:0000256" key="7">
    <source>
        <dbReference type="ARBA" id="ARBA00023242"/>
    </source>
</evidence>
<reference evidence="12" key="3">
    <citation type="submission" date="2015-04" db="UniProtKB">
        <authorList>
            <consortium name="EnsemblPlants"/>
        </authorList>
    </citation>
    <scope>IDENTIFICATION</scope>
    <source>
        <strain evidence="12">cv. Jemalong A17</strain>
    </source>
</reference>
<sequence length="1073" mass="123811">MVHTLIQTWRWMMLPKVWRFVGFASSLVGLVCYALSSSFNYLFGEWNLLKIFLYSAFSFIICLVILFAKKLQHSSSLRFKAHSAFLVLTLTSIYSFFFDKVMNGKPDAYSLISCAAFAIMSLSLSRQTQWGFEIDLLYFFLGCLIVQLMKIKLQLLILGAGFSYCLIILRSSFSSLDTGENSQYSSELQDENSVILYVDSLQSPGVNNNISLQSPSVNNNISSATSSIDSPQLVISTNVGSMMEQLGTYVKALEHENSNLIQVISEHVEKYVEEHSQLVVTDPNLMMDALKPQTINDLEEIAKVMCMAGFEKDFSDVYNNCRRECLDKCLMHKLFGLQKLSIEDVHNMSSKDLEDKIERWIRTFNVALKVLFPSERRLCDRIFFGFSSAADFSFMEICRESTIQLLNFFDYVSSGSHSPERLFKILEVFETLRDMIPEFASLFCDQYSMSLRNEATAIWKRLGKTIRDIFKELEYLIGRDLTKVINFGGGLQPITQHVMNYLRVVCRSQQTLEQVFYDSSLSSKIHRIIDTLESNLEAKSKCYVDPSLGYIFLINNHTYIVEMTKDNELGTLLGDYWLQKYTEKVWHYHRQYHKTKGAIASSVVLDFFRSNYERIRNIKGGEVLEVYQEDMKEIEISPLQPGERRKKLETEITTIVISPEPQFGNTYKMPPEDGFTWTKYGMKEIPGFIYPRSYYRCNHVKLYACRAKKKVQQLGDHPNIFEVRYNGGHTCRMSLTIPSLFVPARQPLDISIDGIQSTMPTSSTLYSRRISSGMPGKSINSMPEAKLAAPSKSEEYADPFLRRFFITGKSINSMPEAKLAAPSKSEEYADPFLRHFFMTGKSINSMPEAKLAAPADGGHHLMMAKIMAYLLFAIRSQHIKVVNRDRTFSIQTEGTMELLESILASKSEEYADPSLRHFFMMNNWKYLEVTNRPSDMDAVFGDDWLQKIRAKVQQNIELYQRNSWDKVLEFLKLDINDSMEVNFVVDLMKEKISLFNKHFTETCRVQCTWSIHYYKLRKEMIESLKNTLLPAYGIFIGRFQDFLKTDAYEYIEYGMFDIHDILDNLFLGNKKNK</sequence>
<dbReference type="AlphaFoldDB" id="G7JZS8"/>
<dbReference type="PROSITE" id="PS50811">
    <property type="entry name" value="WRKY"/>
    <property type="match status" value="1"/>
</dbReference>
<dbReference type="PANTHER" id="PTHR12542:SF96">
    <property type="entry name" value="EXOCYST COMPLEX COMPONENT EXO70B1"/>
    <property type="match status" value="1"/>
</dbReference>
<feature type="transmembrane region" description="Helical" evidence="8">
    <location>
        <begin position="48"/>
        <end position="67"/>
    </location>
</feature>
<dbReference type="GO" id="GO:0003700">
    <property type="term" value="F:DNA-binding transcription factor activity"/>
    <property type="evidence" value="ECO:0007669"/>
    <property type="project" value="InterPro"/>
</dbReference>
<keyword evidence="8" id="KW-1133">Transmembrane helix</keyword>
<keyword evidence="4" id="KW-0805">Transcription regulation</keyword>
<dbReference type="PANTHER" id="PTHR12542">
    <property type="entry name" value="EXOCYST COMPLEX PROTEIN EXO70"/>
    <property type="match status" value="1"/>
</dbReference>
<gene>
    <name evidence="12" type="primary">11409580</name>
    <name evidence="10" type="ordered locus">MTR_5g073620</name>
    <name evidence="11" type="ORF">MtrunA17_Chr5g0431811</name>
</gene>
<dbReference type="Proteomes" id="UP000265566">
    <property type="component" value="Chromosome 5"/>
</dbReference>
<evidence type="ECO:0000256" key="8">
    <source>
        <dbReference type="SAM" id="Phobius"/>
    </source>
</evidence>
<evidence type="ECO:0000256" key="3">
    <source>
        <dbReference type="ARBA" id="ARBA00022448"/>
    </source>
</evidence>
<dbReference type="OrthoDB" id="1395988at2759"/>
<feature type="transmembrane region" description="Helical" evidence="8">
    <location>
        <begin position="108"/>
        <end position="124"/>
    </location>
</feature>
<reference evidence="11" key="5">
    <citation type="journal article" date="2018" name="Nat. Plants">
        <title>Whole-genome landscape of Medicago truncatula symbiotic genes.</title>
        <authorList>
            <person name="Pecrix Y."/>
            <person name="Gamas P."/>
            <person name="Carrere S."/>
        </authorList>
    </citation>
    <scope>NUCLEOTIDE SEQUENCE</scope>
    <source>
        <tissue evidence="11">Leaves</tissue>
    </source>
</reference>
<dbReference type="Pfam" id="PF03081">
    <property type="entry name" value="Exo70_C"/>
    <property type="match status" value="2"/>
</dbReference>
<evidence type="ECO:0000313" key="10">
    <source>
        <dbReference type="EMBL" id="AES98854.2"/>
    </source>
</evidence>
<dbReference type="EMBL" id="CM001221">
    <property type="protein sequence ID" value="AES98854.2"/>
    <property type="molecule type" value="Genomic_DNA"/>
</dbReference>
<keyword evidence="3" id="KW-0813">Transport</keyword>
<dbReference type="GO" id="GO:0005634">
    <property type="term" value="C:nucleus"/>
    <property type="evidence" value="ECO:0007669"/>
    <property type="project" value="UniProtKB-SubCell"/>
</dbReference>
<dbReference type="InterPro" id="IPR004140">
    <property type="entry name" value="Exo70"/>
</dbReference>
<dbReference type="SUPFAM" id="SSF118290">
    <property type="entry name" value="WRKY DNA-binding domain"/>
    <property type="match status" value="1"/>
</dbReference>
<dbReference type="KEGG" id="mtr:11409580"/>
<dbReference type="InterPro" id="IPR016159">
    <property type="entry name" value="Cullin_repeat-like_dom_sf"/>
</dbReference>
<proteinExistence type="inferred from homology"/>
<protein>
    <submittedName>
        <fullName evidence="10">Exocyst subunit exo70 family protein</fullName>
    </submittedName>
    <submittedName>
        <fullName evidence="11">Putative transcription factor WRKY family</fullName>
    </submittedName>
</protein>
<evidence type="ECO:0000256" key="4">
    <source>
        <dbReference type="ARBA" id="ARBA00023015"/>
    </source>
</evidence>
<evidence type="ECO:0000256" key="1">
    <source>
        <dbReference type="ARBA" id="ARBA00004123"/>
    </source>
</evidence>
<dbReference type="EnsemblPlants" id="AES98854">
    <property type="protein sequence ID" value="AES98854"/>
    <property type="gene ID" value="MTR_5g073620"/>
</dbReference>
<dbReference type="Gene3D" id="2.20.25.80">
    <property type="entry name" value="WRKY domain"/>
    <property type="match status" value="1"/>
</dbReference>
<dbReference type="STRING" id="3880.G7JZS8"/>
<comment type="subcellular location">
    <subcellularLocation>
        <location evidence="1">Nucleus</location>
    </subcellularLocation>
</comment>
<feature type="domain" description="WRKY" evidence="9">
    <location>
        <begin position="672"/>
        <end position="734"/>
    </location>
</feature>
<keyword evidence="8" id="KW-0812">Transmembrane</keyword>
<dbReference type="Pfam" id="PF03106">
    <property type="entry name" value="WRKY"/>
    <property type="match status" value="1"/>
</dbReference>
<dbReference type="EMBL" id="PSQE01000005">
    <property type="protein sequence ID" value="RHN56657.1"/>
    <property type="molecule type" value="Genomic_DNA"/>
</dbReference>
<name>G7JZS8_MEDTR</name>
<dbReference type="SMART" id="SM00774">
    <property type="entry name" value="WRKY"/>
    <property type="match status" value="1"/>
</dbReference>
<keyword evidence="13" id="KW-1185">Reference proteome</keyword>
<evidence type="ECO:0000313" key="12">
    <source>
        <dbReference type="EnsemblPlants" id="AES98854"/>
    </source>
</evidence>
<reference evidence="14" key="4">
    <citation type="journal article" date="2018" name="Nat. Plants">
        <title>Whole-genome landscape of Medicago truncatula symbiotic genes.</title>
        <authorList>
            <person name="Pecrix Y."/>
            <person name="Staton S.E."/>
            <person name="Sallet E."/>
            <person name="Lelandais-Briere C."/>
            <person name="Moreau S."/>
            <person name="Carrere S."/>
            <person name="Blein T."/>
            <person name="Jardinaud M.F."/>
            <person name="Latrasse D."/>
            <person name="Zouine M."/>
            <person name="Zahm M."/>
            <person name="Kreplak J."/>
            <person name="Mayjonade B."/>
            <person name="Satge C."/>
            <person name="Perez M."/>
            <person name="Cauet S."/>
            <person name="Marande W."/>
            <person name="Chantry-Darmon C."/>
            <person name="Lopez-Roques C."/>
            <person name="Bouchez O."/>
            <person name="Berard A."/>
            <person name="Debelle F."/>
            <person name="Munos S."/>
            <person name="Bendahmane A."/>
            <person name="Berges H."/>
            <person name="Niebel A."/>
            <person name="Buitink J."/>
            <person name="Frugier F."/>
            <person name="Benhamed M."/>
            <person name="Crespi M."/>
            <person name="Gouzy J."/>
            <person name="Gamas P."/>
        </authorList>
    </citation>
    <scope>NUCLEOTIDE SEQUENCE [LARGE SCALE GENOMIC DNA]</scope>
    <source>
        <strain evidence="14">cv. Jemalong A17</strain>
    </source>
</reference>
<evidence type="ECO:0000259" key="9">
    <source>
        <dbReference type="PROSITE" id="PS50811"/>
    </source>
</evidence>
<evidence type="ECO:0000313" key="13">
    <source>
        <dbReference type="Proteomes" id="UP000002051"/>
    </source>
</evidence>
<dbReference type="InterPro" id="IPR036576">
    <property type="entry name" value="WRKY_dom_sf"/>
</dbReference>
<dbReference type="Gene3D" id="1.20.1280.170">
    <property type="entry name" value="Exocyst complex component Exo70"/>
    <property type="match status" value="2"/>
</dbReference>
<dbReference type="GO" id="GO:0043565">
    <property type="term" value="F:sequence-specific DNA binding"/>
    <property type="evidence" value="ECO:0007669"/>
    <property type="project" value="InterPro"/>
</dbReference>
<evidence type="ECO:0000256" key="5">
    <source>
        <dbReference type="ARBA" id="ARBA00023125"/>
    </source>
</evidence>
<evidence type="ECO:0000256" key="6">
    <source>
        <dbReference type="ARBA" id="ARBA00023163"/>
    </source>
</evidence>
<keyword evidence="8" id="KW-0472">Membrane</keyword>
<keyword evidence="7" id="KW-0539">Nucleus</keyword>
<feature type="transmembrane region" description="Helical" evidence="8">
    <location>
        <begin position="79"/>
        <end position="96"/>
    </location>
</feature>
<dbReference type="eggNOG" id="KOG2344">
    <property type="taxonomic scope" value="Eukaryota"/>
</dbReference>
<organism evidence="10 13">
    <name type="scientific">Medicago truncatula</name>
    <name type="common">Barrel medic</name>
    <name type="synonym">Medicago tribuloides</name>
    <dbReference type="NCBI Taxonomy" id="3880"/>
    <lineage>
        <taxon>Eukaryota</taxon>
        <taxon>Viridiplantae</taxon>
        <taxon>Streptophyta</taxon>
        <taxon>Embryophyta</taxon>
        <taxon>Tracheophyta</taxon>
        <taxon>Spermatophyta</taxon>
        <taxon>Magnoliopsida</taxon>
        <taxon>eudicotyledons</taxon>
        <taxon>Gunneridae</taxon>
        <taxon>Pentapetalae</taxon>
        <taxon>rosids</taxon>
        <taxon>fabids</taxon>
        <taxon>Fabales</taxon>
        <taxon>Fabaceae</taxon>
        <taxon>Papilionoideae</taxon>
        <taxon>50 kb inversion clade</taxon>
        <taxon>NPAAA clade</taxon>
        <taxon>Hologalegina</taxon>
        <taxon>IRL clade</taxon>
        <taxon>Trifolieae</taxon>
        <taxon>Medicago</taxon>
    </lineage>
</organism>
<dbReference type="PaxDb" id="3880-AES98854"/>